<organism evidence="1 2">
    <name type="scientific">Mediterraneibacter gnavus</name>
    <name type="common">Ruminococcus gnavus</name>
    <dbReference type="NCBI Taxonomy" id="33038"/>
    <lineage>
        <taxon>Bacteria</taxon>
        <taxon>Bacillati</taxon>
        <taxon>Bacillota</taxon>
        <taxon>Clostridia</taxon>
        <taxon>Lachnospirales</taxon>
        <taxon>Lachnospiraceae</taxon>
        <taxon>Mediterraneibacter</taxon>
    </lineage>
</organism>
<accession>A0AAJ1EZJ9</accession>
<dbReference type="EMBL" id="JAJBNC010000004">
    <property type="protein sequence ID" value="MCB5492725.1"/>
    <property type="molecule type" value="Genomic_DNA"/>
</dbReference>
<proteinExistence type="predicted"/>
<evidence type="ECO:0000313" key="1">
    <source>
        <dbReference type="EMBL" id="MCB5492725.1"/>
    </source>
</evidence>
<evidence type="ECO:0000313" key="2">
    <source>
        <dbReference type="Proteomes" id="UP001297422"/>
    </source>
</evidence>
<name>A0AAJ1EZJ9_MEDGN</name>
<sequence length="72" mass="8243">MGDSNLLELLDMYIDMVEKQDEAIHQLSELVKKQAFEIAHMKNICGFADEKALEQMEGTKLVQEVLVKYGKL</sequence>
<protein>
    <submittedName>
        <fullName evidence="1">Uncharacterized protein</fullName>
    </submittedName>
</protein>
<dbReference type="RefSeq" id="WP_173878489.1">
    <property type="nucleotide sequence ID" value="NZ_JAAIMT010000003.1"/>
</dbReference>
<dbReference type="AlphaFoldDB" id="A0AAJ1EZJ9"/>
<dbReference type="Proteomes" id="UP001297422">
    <property type="component" value="Unassembled WGS sequence"/>
</dbReference>
<gene>
    <name evidence="1" type="ORF">LIQ10_03070</name>
</gene>
<reference evidence="1" key="1">
    <citation type="submission" date="2021-10" db="EMBL/GenBank/DDBJ databases">
        <title>Collection of gut derived symbiotic bacterial strains cultured from healthy donors.</title>
        <authorList>
            <person name="Lin H."/>
            <person name="Littmann E."/>
            <person name="Claire K."/>
            <person name="Pamer E."/>
        </authorList>
    </citation>
    <scope>NUCLEOTIDE SEQUENCE</scope>
    <source>
        <strain evidence="1">MSK.23.4</strain>
    </source>
</reference>
<comment type="caution">
    <text evidence="1">The sequence shown here is derived from an EMBL/GenBank/DDBJ whole genome shotgun (WGS) entry which is preliminary data.</text>
</comment>